<evidence type="ECO:0000313" key="2">
    <source>
        <dbReference type="EMBL" id="AEF96460.1"/>
    </source>
</evidence>
<dbReference type="HOGENOM" id="CLU_089197_0_0_2"/>
<dbReference type="SUPFAM" id="SSF53633">
    <property type="entry name" value="Carbamate kinase-like"/>
    <property type="match status" value="1"/>
</dbReference>
<dbReference type="GeneID" id="10643761"/>
<dbReference type="InterPro" id="IPR001048">
    <property type="entry name" value="Asp/Glu/Uridylate_kinase"/>
</dbReference>
<dbReference type="InterPro" id="IPR053666">
    <property type="entry name" value="Furan-3-ylmethyl_P_kinase"/>
</dbReference>
<keyword evidence="2" id="KW-0808">Transferase</keyword>
<dbReference type="Pfam" id="PF00696">
    <property type="entry name" value="AA_kinase"/>
    <property type="match status" value="1"/>
</dbReference>
<keyword evidence="2" id="KW-0418">Kinase</keyword>
<accession>F6BD99</accession>
<protein>
    <submittedName>
        <fullName evidence="2">Aspartate/glutamate/uridylate kinase</fullName>
    </submittedName>
</protein>
<evidence type="ECO:0000313" key="3">
    <source>
        <dbReference type="Proteomes" id="UP000009227"/>
    </source>
</evidence>
<organism evidence="3">
    <name type="scientific">Methanotorris igneus (strain DSM 5666 / JCM 11834 / Kol 5)</name>
    <dbReference type="NCBI Taxonomy" id="880724"/>
    <lineage>
        <taxon>Archaea</taxon>
        <taxon>Methanobacteriati</taxon>
        <taxon>Methanobacteriota</taxon>
        <taxon>Methanomada group</taxon>
        <taxon>Methanococci</taxon>
        <taxon>Methanococcales</taxon>
        <taxon>Methanocaldococcaceae</taxon>
        <taxon>Methanotorris</taxon>
    </lineage>
</organism>
<feature type="domain" description="Aspartate/glutamate/uridylate kinase" evidence="1">
    <location>
        <begin position="3"/>
        <end position="162"/>
    </location>
</feature>
<keyword evidence="3" id="KW-1185">Reference proteome</keyword>
<gene>
    <name evidence="2" type="ordered locus">Metig_0917</name>
</gene>
<dbReference type="InterPro" id="IPR036393">
    <property type="entry name" value="AceGlu_kinase-like_sf"/>
</dbReference>
<dbReference type="NCBIfam" id="NF040622">
    <property type="entry name" value="MfnE"/>
    <property type="match status" value="1"/>
</dbReference>
<dbReference type="Proteomes" id="UP000009227">
    <property type="component" value="Chromosome"/>
</dbReference>
<dbReference type="STRING" id="880724.Metig_0917"/>
<dbReference type="Gene3D" id="3.40.1160.10">
    <property type="entry name" value="Acetylglutamate kinase-like"/>
    <property type="match status" value="1"/>
</dbReference>
<dbReference type="InterPro" id="IPR011375">
    <property type="entry name" value="MfnE"/>
</dbReference>
<reference evidence="2 3" key="1">
    <citation type="submission" date="2011-05" db="EMBL/GenBank/DDBJ databases">
        <title>Complete sequence of Methanotorris igneus Kol 5.</title>
        <authorList>
            <consortium name="US DOE Joint Genome Institute"/>
            <person name="Lucas S."/>
            <person name="Han J."/>
            <person name="Lapidus A."/>
            <person name="Cheng J.-F."/>
            <person name="Goodwin L."/>
            <person name="Pitluck S."/>
            <person name="Peters L."/>
            <person name="Mikhailova N."/>
            <person name="Chertkov O."/>
            <person name="Han C."/>
            <person name="Tapia R."/>
            <person name="Land M."/>
            <person name="Hauser L."/>
            <person name="Kyrpides N."/>
            <person name="Ivanova N."/>
            <person name="Pagani I."/>
            <person name="Sieprawska-Lupa M."/>
            <person name="Whitman W."/>
            <person name="Woyke T."/>
        </authorList>
    </citation>
    <scope>NUCLEOTIDE SEQUENCE [LARGE SCALE GENOMIC DNA]</scope>
    <source>
        <strain evidence="3">DSM 5666 / JCM 11834 / Kol 5</strain>
    </source>
</reference>
<name>F6BD99_METIK</name>
<evidence type="ECO:0000259" key="1">
    <source>
        <dbReference type="Pfam" id="PF00696"/>
    </source>
</evidence>
<dbReference type="OrthoDB" id="50461at2157"/>
<dbReference type="CDD" id="cd04240">
    <property type="entry name" value="AAK_UC"/>
    <property type="match status" value="1"/>
</dbReference>
<dbReference type="RefSeq" id="WP_013799062.1">
    <property type="nucleotide sequence ID" value="NC_015562.1"/>
</dbReference>
<sequence>MHLIKIGGSLTYHAERLLNELKKIEKPIIIIPGGGEFANVVRKLYEKTNLNDSGAHKLATLCVDLMGLYFSEISGIETTDNLFDAKRILEKNGKIIFLPSKLILSADELPHSWDVTSDTIALYVAKFLNMEEIIVATDVDGVYDKYPGGKLLNTISAKDIRGFTSVDKHLPQLLIKYKMNCYVVNGKYPERIINLLNGKMDICTKITWF</sequence>
<dbReference type="PIRSF" id="PIRSF004857">
    <property type="entry name" value="Kin_aa_kin"/>
    <property type="match status" value="1"/>
</dbReference>
<proteinExistence type="predicted"/>
<dbReference type="EMBL" id="CP002737">
    <property type="protein sequence ID" value="AEF96460.1"/>
    <property type="molecule type" value="Genomic_DNA"/>
</dbReference>
<dbReference type="GO" id="GO:0016301">
    <property type="term" value="F:kinase activity"/>
    <property type="evidence" value="ECO:0007669"/>
    <property type="project" value="UniProtKB-KW"/>
</dbReference>
<dbReference type="AlphaFoldDB" id="F6BD99"/>
<dbReference type="KEGG" id="mig:Metig_0917"/>